<evidence type="ECO:0000256" key="4">
    <source>
        <dbReference type="SAM" id="Phobius"/>
    </source>
</evidence>
<dbReference type="InterPro" id="IPR023365">
    <property type="entry name" value="Sortase_dom-sf"/>
</dbReference>
<comment type="caution">
    <text evidence="5">The sequence shown here is derived from an EMBL/GenBank/DDBJ whole genome shotgun (WGS) entry which is preliminary data.</text>
</comment>
<dbReference type="Gene3D" id="2.40.260.10">
    <property type="entry name" value="Sortase"/>
    <property type="match status" value="1"/>
</dbReference>
<evidence type="ECO:0000313" key="5">
    <source>
        <dbReference type="EMBL" id="HIZ35974.1"/>
    </source>
</evidence>
<sequence length="254" mass="27523">MTDLLDDAQQDPPPRRHARKPRPSVGAAIAGGLGELLITAGVLLALFVVWQLWWTDVEGARAADVAIEEFEQTVPEAPGNIGDPRTGTPPEELAPGEGEVFGTLYVPDWGEDYRMPVAHGVDRAAVLDAGRVGHYPETAMPGQVGNFAVAGHRQTYGKPFYSIDTLAEGDSVIVQTAEAWYVYTVTSHEIVRPDQVEVIAPVPGEPGAEPSERMLTLTTCHPLWSIAERYIVHAELDHWIPLDDGHPAELDGAL</sequence>
<keyword evidence="4" id="KW-0472">Membrane</keyword>
<dbReference type="CDD" id="cd05830">
    <property type="entry name" value="Sortase_E"/>
    <property type="match status" value="1"/>
</dbReference>
<dbReference type="InterPro" id="IPR053465">
    <property type="entry name" value="Sortase_Class_E"/>
</dbReference>
<feature type="active site" description="Acyl-thioester intermediate" evidence="2">
    <location>
        <position position="220"/>
    </location>
</feature>
<gene>
    <name evidence="5" type="ORF">H9815_09360</name>
</gene>
<name>A0A9D2EE73_9MICO</name>
<dbReference type="SUPFAM" id="SSF63817">
    <property type="entry name" value="Sortase"/>
    <property type="match status" value="1"/>
</dbReference>
<feature type="region of interest" description="Disordered" evidence="3">
    <location>
        <begin position="1"/>
        <end position="24"/>
    </location>
</feature>
<evidence type="ECO:0000256" key="2">
    <source>
        <dbReference type="PIRSR" id="PIRSR605754-1"/>
    </source>
</evidence>
<dbReference type="GO" id="GO:0016787">
    <property type="term" value="F:hydrolase activity"/>
    <property type="evidence" value="ECO:0007669"/>
    <property type="project" value="UniProtKB-KW"/>
</dbReference>
<reference evidence="5" key="2">
    <citation type="submission" date="2021-04" db="EMBL/GenBank/DDBJ databases">
        <authorList>
            <person name="Gilroy R."/>
        </authorList>
    </citation>
    <scope>NUCLEOTIDE SEQUENCE</scope>
    <source>
        <strain evidence="5">ChiGjej4B4-7305</strain>
    </source>
</reference>
<proteinExistence type="predicted"/>
<keyword evidence="1" id="KW-0378">Hydrolase</keyword>
<organism evidence="5 6">
    <name type="scientific">Candidatus Ruania gallistercoris</name>
    <dbReference type="NCBI Taxonomy" id="2838746"/>
    <lineage>
        <taxon>Bacteria</taxon>
        <taxon>Bacillati</taxon>
        <taxon>Actinomycetota</taxon>
        <taxon>Actinomycetes</taxon>
        <taxon>Micrococcales</taxon>
        <taxon>Ruaniaceae</taxon>
        <taxon>Ruania</taxon>
    </lineage>
</organism>
<dbReference type="Pfam" id="PF04203">
    <property type="entry name" value="Sortase"/>
    <property type="match status" value="1"/>
</dbReference>
<protein>
    <submittedName>
        <fullName evidence="5">Class E sortase</fullName>
    </submittedName>
</protein>
<dbReference type="EMBL" id="DXBY01000158">
    <property type="protein sequence ID" value="HIZ35974.1"/>
    <property type="molecule type" value="Genomic_DNA"/>
</dbReference>
<dbReference type="AlphaFoldDB" id="A0A9D2EE73"/>
<feature type="region of interest" description="Disordered" evidence="3">
    <location>
        <begin position="75"/>
        <end position="97"/>
    </location>
</feature>
<dbReference type="NCBIfam" id="TIGR01076">
    <property type="entry name" value="sortase_fam"/>
    <property type="match status" value="1"/>
</dbReference>
<accession>A0A9D2EE73</accession>
<evidence type="ECO:0000256" key="1">
    <source>
        <dbReference type="ARBA" id="ARBA00022801"/>
    </source>
</evidence>
<reference evidence="5" key="1">
    <citation type="journal article" date="2021" name="PeerJ">
        <title>Extensive microbial diversity within the chicken gut microbiome revealed by metagenomics and culture.</title>
        <authorList>
            <person name="Gilroy R."/>
            <person name="Ravi A."/>
            <person name="Getino M."/>
            <person name="Pursley I."/>
            <person name="Horton D.L."/>
            <person name="Alikhan N.F."/>
            <person name="Baker D."/>
            <person name="Gharbi K."/>
            <person name="Hall N."/>
            <person name="Watson M."/>
            <person name="Adriaenssens E.M."/>
            <person name="Foster-Nyarko E."/>
            <person name="Jarju S."/>
            <person name="Secka A."/>
            <person name="Antonio M."/>
            <person name="Oren A."/>
            <person name="Chaudhuri R.R."/>
            <person name="La Ragione R."/>
            <person name="Hildebrand F."/>
            <person name="Pallen M.J."/>
        </authorList>
    </citation>
    <scope>NUCLEOTIDE SEQUENCE</scope>
    <source>
        <strain evidence="5">ChiGjej4B4-7305</strain>
    </source>
</reference>
<evidence type="ECO:0000313" key="6">
    <source>
        <dbReference type="Proteomes" id="UP000824037"/>
    </source>
</evidence>
<evidence type="ECO:0000256" key="3">
    <source>
        <dbReference type="SAM" id="MobiDB-lite"/>
    </source>
</evidence>
<feature type="active site" description="Proton donor/acceptor" evidence="2">
    <location>
        <position position="152"/>
    </location>
</feature>
<dbReference type="InterPro" id="IPR042003">
    <property type="entry name" value="Sortase_E"/>
</dbReference>
<dbReference type="Proteomes" id="UP000824037">
    <property type="component" value="Unassembled WGS sequence"/>
</dbReference>
<dbReference type="InterPro" id="IPR005754">
    <property type="entry name" value="Sortase"/>
</dbReference>
<keyword evidence="4" id="KW-1133">Transmembrane helix</keyword>
<dbReference type="NCBIfam" id="NF033747">
    <property type="entry name" value="class_E_sortase"/>
    <property type="match status" value="1"/>
</dbReference>
<feature type="transmembrane region" description="Helical" evidence="4">
    <location>
        <begin position="25"/>
        <end position="53"/>
    </location>
</feature>
<keyword evidence="4" id="KW-0812">Transmembrane</keyword>